<name>A0ABP4MS19_9ACTN</name>
<protein>
    <submittedName>
        <fullName evidence="2">Alpha/beta hydrolase</fullName>
    </submittedName>
</protein>
<feature type="domain" description="AB hydrolase-1" evidence="1">
    <location>
        <begin position="3"/>
        <end position="232"/>
    </location>
</feature>
<evidence type="ECO:0000313" key="2">
    <source>
        <dbReference type="EMBL" id="GAA1549487.1"/>
    </source>
</evidence>
<dbReference type="SUPFAM" id="SSF53474">
    <property type="entry name" value="alpha/beta-Hydrolases"/>
    <property type="match status" value="1"/>
</dbReference>
<dbReference type="InterPro" id="IPR000073">
    <property type="entry name" value="AB_hydrolase_1"/>
</dbReference>
<sequence length="239" mass="26503">MDFVLVHGGWQGGWCWDGVAEHLRAGAHHVFAPTLRGLEEGDVSRSGVDLTAIGEGLIDAIKQQDLEDMVLVGHSGGGPVVQYAADRLAEKTRRVVFVDAWVLHDGEAIHDVLPKPLVEHDREAVRHSADRTLTMDPNVWTERLMNGATPEELAAVVDRLVPTPFGWLSEPVRLPRFWSAGLPSSYVFLRDDNAVPRELYHQMAARLREPRIVECDGPHEAMLTHPEEVARALVIAGRD</sequence>
<dbReference type="InterPro" id="IPR052897">
    <property type="entry name" value="Sec-Metab_Biosynth_Hydrolase"/>
</dbReference>
<dbReference type="EMBL" id="BAAANC010000003">
    <property type="protein sequence ID" value="GAA1549487.1"/>
    <property type="molecule type" value="Genomic_DNA"/>
</dbReference>
<dbReference type="InterPro" id="IPR029058">
    <property type="entry name" value="AB_hydrolase_fold"/>
</dbReference>
<gene>
    <name evidence="2" type="ORF">GCM10009741_61940</name>
</gene>
<keyword evidence="2" id="KW-0378">Hydrolase</keyword>
<evidence type="ECO:0000259" key="1">
    <source>
        <dbReference type="Pfam" id="PF12697"/>
    </source>
</evidence>
<reference evidence="3" key="1">
    <citation type="journal article" date="2019" name="Int. J. Syst. Evol. Microbiol.">
        <title>The Global Catalogue of Microorganisms (GCM) 10K type strain sequencing project: providing services to taxonomists for standard genome sequencing and annotation.</title>
        <authorList>
            <consortium name="The Broad Institute Genomics Platform"/>
            <consortium name="The Broad Institute Genome Sequencing Center for Infectious Disease"/>
            <person name="Wu L."/>
            <person name="Ma J."/>
        </authorList>
    </citation>
    <scope>NUCLEOTIDE SEQUENCE [LARGE SCALE GENOMIC DNA]</scope>
    <source>
        <strain evidence="3">JCM 14303</strain>
    </source>
</reference>
<dbReference type="GO" id="GO:0016787">
    <property type="term" value="F:hydrolase activity"/>
    <property type="evidence" value="ECO:0007669"/>
    <property type="project" value="UniProtKB-KW"/>
</dbReference>
<dbReference type="Gene3D" id="3.40.50.1820">
    <property type="entry name" value="alpha/beta hydrolase"/>
    <property type="match status" value="1"/>
</dbReference>
<organism evidence="2 3">
    <name type="scientific">Kribbella lupini</name>
    <dbReference type="NCBI Taxonomy" id="291602"/>
    <lineage>
        <taxon>Bacteria</taxon>
        <taxon>Bacillati</taxon>
        <taxon>Actinomycetota</taxon>
        <taxon>Actinomycetes</taxon>
        <taxon>Propionibacteriales</taxon>
        <taxon>Kribbellaceae</taxon>
        <taxon>Kribbella</taxon>
    </lineage>
</organism>
<comment type="caution">
    <text evidence="2">The sequence shown here is derived from an EMBL/GenBank/DDBJ whole genome shotgun (WGS) entry which is preliminary data.</text>
</comment>
<dbReference type="PANTHER" id="PTHR37017">
    <property type="entry name" value="AB HYDROLASE-1 DOMAIN-CONTAINING PROTEIN-RELATED"/>
    <property type="match status" value="1"/>
</dbReference>
<dbReference type="PANTHER" id="PTHR37017:SF11">
    <property type="entry name" value="ESTERASE_LIPASE_THIOESTERASE DOMAIN-CONTAINING PROTEIN"/>
    <property type="match status" value="1"/>
</dbReference>
<keyword evidence="3" id="KW-1185">Reference proteome</keyword>
<proteinExistence type="predicted"/>
<accession>A0ABP4MS19</accession>
<evidence type="ECO:0000313" key="3">
    <source>
        <dbReference type="Proteomes" id="UP001500363"/>
    </source>
</evidence>
<dbReference type="Pfam" id="PF12697">
    <property type="entry name" value="Abhydrolase_6"/>
    <property type="match status" value="1"/>
</dbReference>
<dbReference type="Proteomes" id="UP001500363">
    <property type="component" value="Unassembled WGS sequence"/>
</dbReference>